<dbReference type="AlphaFoldDB" id="E4XRA9"/>
<keyword evidence="3" id="KW-1185">Reference proteome</keyword>
<feature type="region of interest" description="Disordered" evidence="1">
    <location>
        <begin position="115"/>
        <end position="145"/>
    </location>
</feature>
<feature type="region of interest" description="Disordered" evidence="1">
    <location>
        <begin position="173"/>
        <end position="208"/>
    </location>
</feature>
<feature type="compositionally biased region" description="Polar residues" evidence="1">
    <location>
        <begin position="1"/>
        <end position="19"/>
    </location>
</feature>
<accession>E4XRA9</accession>
<dbReference type="InParanoid" id="E4XRA9"/>
<evidence type="ECO:0000256" key="1">
    <source>
        <dbReference type="SAM" id="MobiDB-lite"/>
    </source>
</evidence>
<organism evidence="2">
    <name type="scientific">Oikopleura dioica</name>
    <name type="common">Tunicate</name>
    <dbReference type="NCBI Taxonomy" id="34765"/>
    <lineage>
        <taxon>Eukaryota</taxon>
        <taxon>Metazoa</taxon>
        <taxon>Chordata</taxon>
        <taxon>Tunicata</taxon>
        <taxon>Appendicularia</taxon>
        <taxon>Copelata</taxon>
        <taxon>Oikopleuridae</taxon>
        <taxon>Oikopleura</taxon>
    </lineage>
</organism>
<gene>
    <name evidence="2" type="ORF">GSOID_T00001687001</name>
</gene>
<feature type="compositionally biased region" description="Polar residues" evidence="1">
    <location>
        <begin position="181"/>
        <end position="197"/>
    </location>
</feature>
<feature type="region of interest" description="Disordered" evidence="1">
    <location>
        <begin position="1"/>
        <end position="30"/>
    </location>
</feature>
<evidence type="ECO:0000313" key="2">
    <source>
        <dbReference type="EMBL" id="CBY12325.1"/>
    </source>
</evidence>
<protein>
    <submittedName>
        <fullName evidence="2">Uncharacterized protein</fullName>
    </submittedName>
</protein>
<proteinExistence type="predicted"/>
<dbReference type="EMBL" id="FN653115">
    <property type="protein sequence ID" value="CBY12325.1"/>
    <property type="molecule type" value="Genomic_DNA"/>
</dbReference>
<dbReference type="OrthoDB" id="10418305at2759"/>
<feature type="compositionally biased region" description="Acidic residues" evidence="1">
    <location>
        <begin position="120"/>
        <end position="135"/>
    </location>
</feature>
<reference evidence="2" key="1">
    <citation type="journal article" date="2010" name="Science">
        <title>Plasticity of animal genome architecture unmasked by rapid evolution of a pelagic tunicate.</title>
        <authorList>
            <person name="Denoeud F."/>
            <person name="Henriet S."/>
            <person name="Mungpakdee S."/>
            <person name="Aury J.M."/>
            <person name="Da Silva C."/>
            <person name="Brinkmann H."/>
            <person name="Mikhaleva J."/>
            <person name="Olsen L.C."/>
            <person name="Jubin C."/>
            <person name="Canestro C."/>
            <person name="Bouquet J.M."/>
            <person name="Danks G."/>
            <person name="Poulain J."/>
            <person name="Campsteijn C."/>
            <person name="Adamski M."/>
            <person name="Cross I."/>
            <person name="Yadetie F."/>
            <person name="Muffato M."/>
            <person name="Louis A."/>
            <person name="Butcher S."/>
            <person name="Tsagkogeorga G."/>
            <person name="Konrad A."/>
            <person name="Singh S."/>
            <person name="Jensen M.F."/>
            <person name="Cong E.H."/>
            <person name="Eikeseth-Otteraa H."/>
            <person name="Noel B."/>
            <person name="Anthouard V."/>
            <person name="Porcel B.M."/>
            <person name="Kachouri-Lafond R."/>
            <person name="Nishino A."/>
            <person name="Ugolini M."/>
            <person name="Chourrout P."/>
            <person name="Nishida H."/>
            <person name="Aasland R."/>
            <person name="Huzurbazar S."/>
            <person name="Westhof E."/>
            <person name="Delsuc F."/>
            <person name="Lehrach H."/>
            <person name="Reinhardt R."/>
            <person name="Weissenbach J."/>
            <person name="Roy S.W."/>
            <person name="Artiguenave F."/>
            <person name="Postlethwait J.H."/>
            <person name="Manak J.R."/>
            <person name="Thompson E.M."/>
            <person name="Jaillon O."/>
            <person name="Du Pasquier L."/>
            <person name="Boudinot P."/>
            <person name="Liberles D.A."/>
            <person name="Volff J.N."/>
            <person name="Philippe H."/>
            <person name="Lenhard B."/>
            <person name="Roest Crollius H."/>
            <person name="Wincker P."/>
            <person name="Chourrout D."/>
        </authorList>
    </citation>
    <scope>NUCLEOTIDE SEQUENCE [LARGE SCALE GENOMIC DNA]</scope>
</reference>
<dbReference type="Proteomes" id="UP000001307">
    <property type="component" value="Unassembled WGS sequence"/>
</dbReference>
<evidence type="ECO:0000313" key="3">
    <source>
        <dbReference type="Proteomes" id="UP000001307"/>
    </source>
</evidence>
<sequence length="208" mass="23464">MGSSGSKNTSDPLNSTLSELESEQAFAKNKRQLEPDVIGAKLASKAQVVAMLGHDAIYKDDLEKDQPTIYRHHPSPLKITSAKPDGKFHFVSVDARRAQLPLYGKELEFSEKVFKKENGIEDNEEDKIEDEEEPKPEEKPIPALVSENSRVSFKLQDDVEIITPREEIEEEMYFPKVPESDAQSNYEARITKTSNNLEESHPIPLQVA</sequence>
<name>E4XRA9_OIKDI</name>